<accession>A0AAD7JXS2</accession>
<evidence type="ECO:0000313" key="1">
    <source>
        <dbReference type="EMBL" id="KAJ7772558.1"/>
    </source>
</evidence>
<dbReference type="EMBL" id="JARJLG010000019">
    <property type="protein sequence ID" value="KAJ7772558.1"/>
    <property type="molecule type" value="Genomic_DNA"/>
</dbReference>
<gene>
    <name evidence="1" type="ORF">DFH07DRAFT_953026</name>
</gene>
<comment type="caution">
    <text evidence="1">The sequence shown here is derived from an EMBL/GenBank/DDBJ whole genome shotgun (WGS) entry which is preliminary data.</text>
</comment>
<sequence length="84" mass="9439">MAKSHPVSYLCGQSLLCLHQAVVRTRLEVPGLPCIHEARTNPSDAEKHSLAAAYPEWDDKSRVEYKWDSLSFPKMAEIVVVESD</sequence>
<keyword evidence="2" id="KW-1185">Reference proteome</keyword>
<dbReference type="AlphaFoldDB" id="A0AAD7JXS2"/>
<proteinExistence type="predicted"/>
<organism evidence="1 2">
    <name type="scientific">Mycena maculata</name>
    <dbReference type="NCBI Taxonomy" id="230809"/>
    <lineage>
        <taxon>Eukaryota</taxon>
        <taxon>Fungi</taxon>
        <taxon>Dikarya</taxon>
        <taxon>Basidiomycota</taxon>
        <taxon>Agaricomycotina</taxon>
        <taxon>Agaricomycetes</taxon>
        <taxon>Agaricomycetidae</taxon>
        <taxon>Agaricales</taxon>
        <taxon>Marasmiineae</taxon>
        <taxon>Mycenaceae</taxon>
        <taxon>Mycena</taxon>
    </lineage>
</organism>
<name>A0AAD7JXS2_9AGAR</name>
<reference evidence="1" key="1">
    <citation type="submission" date="2023-03" db="EMBL/GenBank/DDBJ databases">
        <title>Massive genome expansion in bonnet fungi (Mycena s.s.) driven by repeated elements and novel gene families across ecological guilds.</title>
        <authorList>
            <consortium name="Lawrence Berkeley National Laboratory"/>
            <person name="Harder C.B."/>
            <person name="Miyauchi S."/>
            <person name="Viragh M."/>
            <person name="Kuo A."/>
            <person name="Thoen E."/>
            <person name="Andreopoulos B."/>
            <person name="Lu D."/>
            <person name="Skrede I."/>
            <person name="Drula E."/>
            <person name="Henrissat B."/>
            <person name="Morin E."/>
            <person name="Kohler A."/>
            <person name="Barry K."/>
            <person name="LaButti K."/>
            <person name="Morin E."/>
            <person name="Salamov A."/>
            <person name="Lipzen A."/>
            <person name="Mereny Z."/>
            <person name="Hegedus B."/>
            <person name="Baldrian P."/>
            <person name="Stursova M."/>
            <person name="Weitz H."/>
            <person name="Taylor A."/>
            <person name="Grigoriev I.V."/>
            <person name="Nagy L.G."/>
            <person name="Martin F."/>
            <person name="Kauserud H."/>
        </authorList>
    </citation>
    <scope>NUCLEOTIDE SEQUENCE</scope>
    <source>
        <strain evidence="1">CBHHK188m</strain>
    </source>
</reference>
<dbReference type="Proteomes" id="UP001215280">
    <property type="component" value="Unassembled WGS sequence"/>
</dbReference>
<protein>
    <submittedName>
        <fullName evidence="1">Uncharacterized protein</fullName>
    </submittedName>
</protein>
<evidence type="ECO:0000313" key="2">
    <source>
        <dbReference type="Proteomes" id="UP001215280"/>
    </source>
</evidence>